<evidence type="ECO:0000256" key="5">
    <source>
        <dbReference type="SAM" id="SignalP"/>
    </source>
</evidence>
<feature type="domain" description="Granulins" evidence="6">
    <location>
        <begin position="36"/>
        <end position="92"/>
    </location>
</feature>
<reference evidence="7" key="1">
    <citation type="submission" date="2020-06" db="EMBL/GenBank/DDBJ databases">
        <authorList>
            <consortium name="Wellcome Sanger Institute Data Sharing"/>
        </authorList>
    </citation>
    <scope>NUCLEOTIDE SEQUENCE [LARGE SCALE GENOMIC DNA]</scope>
</reference>
<evidence type="ECO:0000313" key="7">
    <source>
        <dbReference type="Ensembl" id="ENSGWIP00000050441.1"/>
    </source>
</evidence>
<evidence type="ECO:0000313" key="8">
    <source>
        <dbReference type="Proteomes" id="UP000694680"/>
    </source>
</evidence>
<evidence type="ECO:0000256" key="3">
    <source>
        <dbReference type="ARBA" id="ARBA00022525"/>
    </source>
</evidence>
<dbReference type="PANTHER" id="PTHR12274:SF3">
    <property type="entry name" value="PROGRANULIN"/>
    <property type="match status" value="1"/>
</dbReference>
<keyword evidence="3" id="KW-0964">Secreted</keyword>
<feature type="domain" description="Granulins" evidence="6">
    <location>
        <begin position="121"/>
        <end position="153"/>
    </location>
</feature>
<proteinExistence type="inferred from homology"/>
<dbReference type="Gene3D" id="2.10.25.160">
    <property type="entry name" value="Granulin"/>
    <property type="match status" value="2"/>
</dbReference>
<reference evidence="7" key="2">
    <citation type="submission" date="2025-08" db="UniProtKB">
        <authorList>
            <consortium name="Ensembl"/>
        </authorList>
    </citation>
    <scope>IDENTIFICATION</scope>
</reference>
<dbReference type="SMART" id="SM00277">
    <property type="entry name" value="GRAN"/>
    <property type="match status" value="2"/>
</dbReference>
<organism evidence="7 8">
    <name type="scientific">Gouania willdenowi</name>
    <name type="common">Blunt-snouted clingfish</name>
    <name type="synonym">Lepadogaster willdenowi</name>
    <dbReference type="NCBI Taxonomy" id="441366"/>
    <lineage>
        <taxon>Eukaryota</taxon>
        <taxon>Metazoa</taxon>
        <taxon>Chordata</taxon>
        <taxon>Craniata</taxon>
        <taxon>Vertebrata</taxon>
        <taxon>Euteleostomi</taxon>
        <taxon>Actinopterygii</taxon>
        <taxon>Neopterygii</taxon>
        <taxon>Teleostei</taxon>
        <taxon>Neoteleostei</taxon>
        <taxon>Acanthomorphata</taxon>
        <taxon>Ovalentaria</taxon>
        <taxon>Blenniimorphae</taxon>
        <taxon>Blenniiformes</taxon>
        <taxon>Gobiesocoidei</taxon>
        <taxon>Gobiesocidae</taxon>
        <taxon>Gobiesocinae</taxon>
        <taxon>Gouania</taxon>
    </lineage>
</organism>
<keyword evidence="5" id="KW-0732">Signal</keyword>
<evidence type="ECO:0000256" key="4">
    <source>
        <dbReference type="ARBA" id="ARBA00023157"/>
    </source>
</evidence>
<feature type="chain" id="PRO_5034895368" description="Granulins domain-containing protein" evidence="5">
    <location>
        <begin position="18"/>
        <end position="159"/>
    </location>
</feature>
<dbReference type="InterPro" id="IPR037277">
    <property type="entry name" value="Granulin_sf"/>
</dbReference>
<reference evidence="7" key="3">
    <citation type="submission" date="2025-09" db="UniProtKB">
        <authorList>
            <consortium name="Ensembl"/>
        </authorList>
    </citation>
    <scope>IDENTIFICATION</scope>
</reference>
<evidence type="ECO:0000256" key="1">
    <source>
        <dbReference type="ARBA" id="ARBA00004613"/>
    </source>
</evidence>
<feature type="signal peptide" evidence="5">
    <location>
        <begin position="1"/>
        <end position="17"/>
    </location>
</feature>
<dbReference type="InterPro" id="IPR039036">
    <property type="entry name" value="Granulin_fam"/>
</dbReference>
<dbReference type="InterPro" id="IPR000118">
    <property type="entry name" value="Granulin"/>
</dbReference>
<accession>A0A8C5HV02</accession>
<dbReference type="AlphaFoldDB" id="A0A8C5HV02"/>
<keyword evidence="4" id="KW-1015">Disulfide bond</keyword>
<dbReference type="Proteomes" id="UP000694680">
    <property type="component" value="Chromosome 8"/>
</dbReference>
<comment type="similarity">
    <text evidence="2">Belongs to the granulin family.</text>
</comment>
<keyword evidence="8" id="KW-1185">Reference proteome</keyword>
<protein>
    <recommendedName>
        <fullName evidence="6">Granulins domain-containing protein</fullName>
    </recommendedName>
</protein>
<dbReference type="Pfam" id="PF00396">
    <property type="entry name" value="Granulin"/>
    <property type="match status" value="1"/>
</dbReference>
<sequence length="159" mass="17540">MVPRLFAVLTIATAVLTARNVTWKSRDNVEVKDVPCNKTASCPDRTTCCKTLDGGWGCCPFPNVGQLFAVCCTGGMYCCPESYTCNMQTEKCVRGDEAIPWFSKRPILTKAATFQPDYRQCDGTSQCPALSTCCRLPVGEWGCCPLELYKKATNIHKMT</sequence>
<dbReference type="PANTHER" id="PTHR12274">
    <property type="entry name" value="GRANULIN"/>
    <property type="match status" value="1"/>
</dbReference>
<dbReference type="SUPFAM" id="SSF57277">
    <property type="entry name" value="Granulin repeat"/>
    <property type="match status" value="2"/>
</dbReference>
<comment type="subcellular location">
    <subcellularLocation>
        <location evidence="1">Secreted</location>
    </subcellularLocation>
</comment>
<dbReference type="Ensembl" id="ENSGWIT00000054481.1">
    <property type="protein sequence ID" value="ENSGWIP00000050441.1"/>
    <property type="gene ID" value="ENSGWIG00000024511.1"/>
</dbReference>
<evidence type="ECO:0000256" key="2">
    <source>
        <dbReference type="ARBA" id="ARBA00010093"/>
    </source>
</evidence>
<dbReference type="GO" id="GO:0005576">
    <property type="term" value="C:extracellular region"/>
    <property type="evidence" value="ECO:0007669"/>
    <property type="project" value="UniProtKB-SubCell"/>
</dbReference>
<name>A0A8C5HV02_GOUWI</name>
<evidence type="ECO:0000259" key="6">
    <source>
        <dbReference type="SMART" id="SM00277"/>
    </source>
</evidence>